<gene>
    <name evidence="1" type="ORF">JAW44_002036</name>
</gene>
<dbReference type="Proteomes" id="UP000867745">
    <property type="component" value="Unassembled WGS sequence"/>
</dbReference>
<dbReference type="RefSeq" id="WP_061382480.1">
    <property type="nucleotide sequence ID" value="NZ_JAVRFM010000002.1"/>
</dbReference>
<dbReference type="EC" id="3.2.1.23" evidence="1"/>
<dbReference type="GO" id="GO:0004565">
    <property type="term" value="F:beta-galactosidase activity"/>
    <property type="evidence" value="ECO:0007669"/>
    <property type="project" value="UniProtKB-EC"/>
</dbReference>
<dbReference type="EMBL" id="DACUGV010000002">
    <property type="protein sequence ID" value="HAT7592307.1"/>
    <property type="molecule type" value="Genomic_DNA"/>
</dbReference>
<protein>
    <submittedName>
        <fullName evidence="1">Beta-galactosidase subunit beta</fullName>
        <ecNumber evidence="1">3.2.1.23</ecNumber>
    </submittedName>
</protein>
<accession>A0AA37Z831</accession>
<dbReference type="PANTHER" id="PTHR34986:SF4">
    <property type="entry name" value="EVOLVED BETA-GALACTOSIDASE SUBUNIT BETA-RELATED"/>
    <property type="match status" value="1"/>
</dbReference>
<dbReference type="Gene3D" id="2.60.120.370">
    <property type="entry name" value="YhcH/YjgK/YiaL"/>
    <property type="match status" value="1"/>
</dbReference>
<dbReference type="GO" id="GO:0005829">
    <property type="term" value="C:cytosol"/>
    <property type="evidence" value="ECO:0007669"/>
    <property type="project" value="TreeGrafter"/>
</dbReference>
<dbReference type="InterPro" id="IPR004375">
    <property type="entry name" value="NanQ/TabA/YiaL"/>
</dbReference>
<proteinExistence type="predicted"/>
<reference evidence="1" key="2">
    <citation type="submission" date="2020-11" db="EMBL/GenBank/DDBJ databases">
        <authorList>
            <consortium name="NCBI Pathogen Detection Project"/>
        </authorList>
    </citation>
    <scope>NUCLEOTIDE SEQUENCE</scope>
    <source>
        <strain evidence="1">RS189</strain>
    </source>
</reference>
<evidence type="ECO:0000313" key="1">
    <source>
        <dbReference type="EMBL" id="HAT7592307.1"/>
    </source>
</evidence>
<dbReference type="Pfam" id="PF04074">
    <property type="entry name" value="DUF386"/>
    <property type="match status" value="1"/>
</dbReference>
<dbReference type="PANTHER" id="PTHR34986">
    <property type="entry name" value="EVOLVED BETA-GALACTOSIDASE SUBUNIT BETA"/>
    <property type="match status" value="1"/>
</dbReference>
<dbReference type="AlphaFoldDB" id="A0AA37Z831"/>
<keyword evidence="1" id="KW-0378">Hydrolase</keyword>
<comment type="caution">
    <text evidence="1">The sequence shown here is derived from an EMBL/GenBank/DDBJ whole genome shotgun (WGS) entry which is preliminary data.</text>
</comment>
<reference evidence="1" key="1">
    <citation type="journal article" date="2018" name="Genome Biol.">
        <title>SKESA: strategic k-mer extension for scrupulous assemblies.</title>
        <authorList>
            <person name="Souvorov A."/>
            <person name="Agarwala R."/>
            <person name="Lipman D.J."/>
        </authorList>
    </citation>
    <scope>NUCLEOTIDE SEQUENCE</scope>
    <source>
        <strain evidence="1">RS189</strain>
    </source>
</reference>
<keyword evidence="1" id="KW-0326">Glycosidase</keyword>
<evidence type="ECO:0000313" key="2">
    <source>
        <dbReference type="Proteomes" id="UP000867745"/>
    </source>
</evidence>
<dbReference type="InterPro" id="IPR037012">
    <property type="entry name" value="NanQ/TabA/YiaL_sf"/>
</dbReference>
<dbReference type="SUPFAM" id="SSF51197">
    <property type="entry name" value="Clavaminate synthase-like"/>
    <property type="match status" value="1"/>
</dbReference>
<organism evidence="1 2">
    <name type="scientific">Citrobacter werkmanii</name>
    <dbReference type="NCBI Taxonomy" id="67827"/>
    <lineage>
        <taxon>Bacteria</taxon>
        <taxon>Pseudomonadati</taxon>
        <taxon>Pseudomonadota</taxon>
        <taxon>Gammaproteobacteria</taxon>
        <taxon>Enterobacterales</taxon>
        <taxon>Enterobacteriaceae</taxon>
        <taxon>Citrobacter</taxon>
        <taxon>Citrobacter freundii complex</taxon>
    </lineage>
</organism>
<sequence length="148" mass="17149">MRILDSFELFQQHAHTQHRWQSCADLLDSARDITPGIVYSRGDALNYDVRFDSTTDALFTGHRRYVEVHCFLHGTQKIEYAAKAQLQQVDCYREETDREYLRGLGQTVQVQEGQIIICDNNEAYRFITHAMVKKLVIKVMANALVQLV</sequence>
<dbReference type="GO" id="GO:0044010">
    <property type="term" value="P:single-species biofilm formation"/>
    <property type="evidence" value="ECO:0007669"/>
    <property type="project" value="TreeGrafter"/>
</dbReference>
<name>A0AA37Z831_9ENTR</name>
<dbReference type="NCBIfam" id="NF007571">
    <property type="entry name" value="PRK10202.1"/>
    <property type="match status" value="1"/>
</dbReference>